<evidence type="ECO:0000256" key="2">
    <source>
        <dbReference type="ARBA" id="ARBA00022723"/>
    </source>
</evidence>
<keyword evidence="2" id="KW-0479">Metal-binding</keyword>
<protein>
    <submittedName>
        <fullName evidence="5">Alkaline phosphatase family protein</fullName>
    </submittedName>
</protein>
<accession>A0A3S9VYE8</accession>
<evidence type="ECO:0000313" key="6">
    <source>
        <dbReference type="Proteomes" id="UP000270673"/>
    </source>
</evidence>
<evidence type="ECO:0000256" key="4">
    <source>
        <dbReference type="PIRSR" id="PIRSR031924-50"/>
    </source>
</evidence>
<name>A0A3S9VYE8_9BACT</name>
<dbReference type="EMBL" id="CP032819">
    <property type="protein sequence ID" value="AZS31567.1"/>
    <property type="molecule type" value="Genomic_DNA"/>
</dbReference>
<dbReference type="InterPro" id="IPR017850">
    <property type="entry name" value="Alkaline_phosphatase_core_sf"/>
</dbReference>
<dbReference type="Pfam" id="PF01663">
    <property type="entry name" value="Phosphodiest"/>
    <property type="match status" value="1"/>
</dbReference>
<sequence>METIVKKLLLLASVLTWASGIFAEEKPKLVVGVVISHFYPEWMDMYGNELSENGLKRIMKQGVQVNANYNYFYTQTGVDHASIYTGMLPTEHGIVSRAWYDRLRRKRQYATQSDRYTEIGDQQADSIKSLSPDYLQTMSLGSVMKWNNSMSRVFSIAMNGDEAVLSGGSSADMAIWFSEKTGKWVSSSYYRSELPEWLRMYNTWVESDHFVNKGWMMLSDEDKSAARIRLTNHFYYDIARAKKEYNTYRVLKATPYANTLVRVLAEKLIDEERLGVDNDPDLLALNFSCLDYMSRDFTIDSSEEKDMLIRLDMDIAALVSKLDARVGKGNYTLFVTFSEMRELMPEDLRKIKVNSDYFSIFKAVALLKSYLGLVYGPGDWIVDYDQGQIYLNRELIEQKKINLKEMQDKVADFMIEFEGMAKVMTAYSLTHTSFPEGINRLVQNSFSHKRGGDVFFCIHPTWVSELKELEDTYFRHTKRPVVPLYLYGAGVKADLKENCMMSDLLPTLCKILGINVPYTAHGKAMF</sequence>
<dbReference type="PANTHER" id="PTHR10151:SF120">
    <property type="entry name" value="BIS(5'-ADENOSYL)-TRIPHOSPHATASE"/>
    <property type="match status" value="1"/>
</dbReference>
<reference evidence="5 6" key="1">
    <citation type="submission" date="2018-10" db="EMBL/GenBank/DDBJ databases">
        <title>Butyricimonas faecalis sp. nov., isolated from human faeces and emended description of the genus Butyricimonas.</title>
        <authorList>
            <person name="Le Roy T."/>
            <person name="Van der Smissen P."/>
            <person name="Paquot A."/>
            <person name="Delzenne N."/>
            <person name="Muccioli G."/>
            <person name="Collet J.-F."/>
            <person name="Cani P.D."/>
        </authorList>
    </citation>
    <scope>NUCLEOTIDE SEQUENCE [LARGE SCALE GENOMIC DNA]</scope>
    <source>
        <strain evidence="5 6">H184</strain>
    </source>
</reference>
<dbReference type="AlphaFoldDB" id="A0A3S9VYE8"/>
<evidence type="ECO:0000256" key="1">
    <source>
        <dbReference type="ARBA" id="ARBA00022553"/>
    </source>
</evidence>
<keyword evidence="1 4" id="KW-0597">Phosphoprotein</keyword>
<dbReference type="InterPro" id="IPR026263">
    <property type="entry name" value="Alkaline_phosphatase_prok"/>
</dbReference>
<dbReference type="Proteomes" id="UP000270673">
    <property type="component" value="Chromosome"/>
</dbReference>
<dbReference type="PIRSF" id="PIRSF031924">
    <property type="entry name" value="Pi-irrepressible_AP"/>
    <property type="match status" value="1"/>
</dbReference>
<dbReference type="GO" id="GO:0004035">
    <property type="term" value="F:alkaline phosphatase activity"/>
    <property type="evidence" value="ECO:0007669"/>
    <property type="project" value="InterPro"/>
</dbReference>
<dbReference type="Gene3D" id="3.30.1360.150">
    <property type="match status" value="1"/>
</dbReference>
<gene>
    <name evidence="5" type="ORF">D8S85_19790</name>
</gene>
<feature type="active site" description="Phosphothreonine intermediate" evidence="4">
    <location>
        <position position="76"/>
    </location>
</feature>
<keyword evidence="3" id="KW-0732">Signal</keyword>
<dbReference type="OrthoDB" id="9766127at2"/>
<dbReference type="Gene3D" id="3.40.720.10">
    <property type="entry name" value="Alkaline Phosphatase, subunit A"/>
    <property type="match status" value="1"/>
</dbReference>
<dbReference type="KEGG" id="buy:D8S85_19790"/>
<evidence type="ECO:0000256" key="3">
    <source>
        <dbReference type="ARBA" id="ARBA00022729"/>
    </source>
</evidence>
<evidence type="ECO:0000313" key="5">
    <source>
        <dbReference type="EMBL" id="AZS31567.1"/>
    </source>
</evidence>
<organism evidence="5 6">
    <name type="scientific">Butyricimonas faecalis</name>
    <dbReference type="NCBI Taxonomy" id="2093856"/>
    <lineage>
        <taxon>Bacteria</taxon>
        <taxon>Pseudomonadati</taxon>
        <taxon>Bacteroidota</taxon>
        <taxon>Bacteroidia</taxon>
        <taxon>Bacteroidales</taxon>
        <taxon>Odoribacteraceae</taxon>
        <taxon>Butyricimonas</taxon>
    </lineage>
</organism>
<dbReference type="InterPro" id="IPR002591">
    <property type="entry name" value="Phosphodiest/P_Trfase"/>
</dbReference>
<keyword evidence="6" id="KW-1185">Reference proteome</keyword>
<proteinExistence type="predicted"/>
<dbReference type="SUPFAM" id="SSF53649">
    <property type="entry name" value="Alkaline phosphatase-like"/>
    <property type="match status" value="1"/>
</dbReference>
<dbReference type="PANTHER" id="PTHR10151">
    <property type="entry name" value="ECTONUCLEOTIDE PYROPHOSPHATASE/PHOSPHODIESTERASE"/>
    <property type="match status" value="1"/>
</dbReference>
<dbReference type="GO" id="GO:0046872">
    <property type="term" value="F:metal ion binding"/>
    <property type="evidence" value="ECO:0007669"/>
    <property type="project" value="UniProtKB-KW"/>
</dbReference>